<comment type="caution">
    <text evidence="1">The sequence shown here is derived from an EMBL/GenBank/DDBJ whole genome shotgun (WGS) entry which is preliminary data.</text>
</comment>
<keyword evidence="1" id="KW-0347">Helicase</keyword>
<proteinExistence type="predicted"/>
<reference evidence="2" key="1">
    <citation type="submission" date="2024-07" db="EMBL/GenBank/DDBJ databases">
        <title>Two chromosome-level genome assemblies of Korean endemic species Abeliophyllum distichum and Forsythia ovata (Oleaceae).</title>
        <authorList>
            <person name="Jang H."/>
        </authorList>
    </citation>
    <scope>NUCLEOTIDE SEQUENCE [LARGE SCALE GENOMIC DNA]</scope>
</reference>
<protein>
    <submittedName>
        <fullName evidence="1">ATP-dependent DNA helicase</fullName>
    </submittedName>
</protein>
<keyword evidence="2" id="KW-1185">Reference proteome</keyword>
<gene>
    <name evidence="1" type="ORF">Adt_35249</name>
</gene>
<keyword evidence="1" id="KW-0067">ATP-binding</keyword>
<keyword evidence="1" id="KW-0378">Hydrolase</keyword>
<evidence type="ECO:0000313" key="2">
    <source>
        <dbReference type="Proteomes" id="UP001604336"/>
    </source>
</evidence>
<dbReference type="AlphaFoldDB" id="A0ABD1QE70"/>
<dbReference type="GO" id="GO:0004386">
    <property type="term" value="F:helicase activity"/>
    <property type="evidence" value="ECO:0007669"/>
    <property type="project" value="UniProtKB-KW"/>
</dbReference>
<dbReference type="Proteomes" id="UP001604336">
    <property type="component" value="Unassembled WGS sequence"/>
</dbReference>
<dbReference type="EMBL" id="JBFOLK010000011">
    <property type="protein sequence ID" value="KAL2474513.1"/>
    <property type="molecule type" value="Genomic_DNA"/>
</dbReference>
<evidence type="ECO:0000313" key="1">
    <source>
        <dbReference type="EMBL" id="KAL2474513.1"/>
    </source>
</evidence>
<name>A0ABD1QE70_9LAMI</name>
<accession>A0ABD1QE70</accession>
<organism evidence="1 2">
    <name type="scientific">Abeliophyllum distichum</name>
    <dbReference type="NCBI Taxonomy" id="126358"/>
    <lineage>
        <taxon>Eukaryota</taxon>
        <taxon>Viridiplantae</taxon>
        <taxon>Streptophyta</taxon>
        <taxon>Embryophyta</taxon>
        <taxon>Tracheophyta</taxon>
        <taxon>Spermatophyta</taxon>
        <taxon>Magnoliopsida</taxon>
        <taxon>eudicotyledons</taxon>
        <taxon>Gunneridae</taxon>
        <taxon>Pentapetalae</taxon>
        <taxon>asterids</taxon>
        <taxon>lamiids</taxon>
        <taxon>Lamiales</taxon>
        <taxon>Oleaceae</taxon>
        <taxon>Forsythieae</taxon>
        <taxon>Abeliophyllum</taxon>
    </lineage>
</organism>
<keyword evidence="1" id="KW-0547">Nucleotide-binding</keyword>
<sequence length="221" mass="25552">MLTQYFRMNIIDETAKTLLYREFLQYFVWDNKKKCWAYRKKGDVIGRIVAANPSKGERFETLMLKMWDKFVEGIAVSTKSNSSILINHSFEGIYHLRICAKAYLQIKDCTGCIDATIMEEMAEGYLKSTAMTFMNLTSSTIHNSIDEEQILYVRAMEKDAEGTILKYDIVYMFDPVTELDEPLDPRSAINAESNKGKRKQIVQPFKLVKRALFFLRDSDGS</sequence>